<evidence type="ECO:0000256" key="11">
    <source>
        <dbReference type="ARBA" id="ARBA00022989"/>
    </source>
</evidence>
<evidence type="ECO:0000256" key="9">
    <source>
        <dbReference type="ARBA" id="ARBA00022801"/>
    </source>
</evidence>
<feature type="transmembrane region" description="Helical" evidence="16">
    <location>
        <begin position="483"/>
        <end position="504"/>
    </location>
</feature>
<dbReference type="Pfam" id="PF22251">
    <property type="entry name" value="PFF1_TM"/>
    <property type="match status" value="2"/>
</dbReference>
<keyword evidence="7 16" id="KW-0812">Transmembrane</keyword>
<keyword evidence="6 15" id="KW-0645">Protease</keyword>
<dbReference type="CDD" id="cd03875">
    <property type="entry name" value="M28_Fxna_like"/>
    <property type="match status" value="1"/>
</dbReference>
<evidence type="ECO:0000259" key="18">
    <source>
        <dbReference type="Pfam" id="PF22250"/>
    </source>
</evidence>
<comment type="cofactor">
    <cofactor evidence="1">
        <name>Zn(2+)</name>
        <dbReference type="ChEBI" id="CHEBI:29105"/>
    </cofactor>
</comment>
<dbReference type="EC" id="3.4.-.-" evidence="15"/>
<dbReference type="InterPro" id="IPR048024">
    <property type="entry name" value="Fxna-like_M28_dom"/>
</dbReference>
<feature type="transmembrane region" description="Helical" evidence="16">
    <location>
        <begin position="559"/>
        <end position="586"/>
    </location>
</feature>
<feature type="domain" description="Vacuolar membrane protease transmembrane" evidence="19">
    <location>
        <begin position="389"/>
        <end position="527"/>
    </location>
</feature>
<feature type="transmembrane region" description="Helical" evidence="16">
    <location>
        <begin position="625"/>
        <end position="645"/>
    </location>
</feature>
<evidence type="ECO:0000256" key="10">
    <source>
        <dbReference type="ARBA" id="ARBA00022833"/>
    </source>
</evidence>
<evidence type="ECO:0000256" key="13">
    <source>
        <dbReference type="ARBA" id="ARBA00023136"/>
    </source>
</evidence>
<dbReference type="Pfam" id="PF04389">
    <property type="entry name" value="Peptidase_M28"/>
    <property type="match status" value="1"/>
</dbReference>
<dbReference type="PANTHER" id="PTHR12147:SF58">
    <property type="entry name" value="VACUOLAR MEMBRANE PROTEASE"/>
    <property type="match status" value="1"/>
</dbReference>
<feature type="domain" description="Vacuolar membrane protease C-terminal" evidence="18">
    <location>
        <begin position="653"/>
        <end position="861"/>
    </location>
</feature>
<gene>
    <name evidence="20" type="ORF">FISHEDRAFT_75980</name>
</gene>
<feature type="domain" description="Vacuolar membrane protease transmembrane" evidence="19">
    <location>
        <begin position="560"/>
        <end position="619"/>
    </location>
</feature>
<evidence type="ECO:0000256" key="15">
    <source>
        <dbReference type="RuleBase" id="RU361240"/>
    </source>
</evidence>
<evidence type="ECO:0000256" key="6">
    <source>
        <dbReference type="ARBA" id="ARBA00022670"/>
    </source>
</evidence>
<proteinExistence type="inferred from homology"/>
<feature type="transmembrane region" description="Helical" evidence="16">
    <location>
        <begin position="598"/>
        <end position="618"/>
    </location>
</feature>
<evidence type="ECO:0000313" key="20">
    <source>
        <dbReference type="EMBL" id="KIY46136.1"/>
    </source>
</evidence>
<protein>
    <recommendedName>
        <fullName evidence="15">Peptide hydrolase</fullName>
        <ecNumber evidence="15">3.4.-.-</ecNumber>
    </recommendedName>
</protein>
<evidence type="ECO:0000256" key="4">
    <source>
        <dbReference type="ARBA" id="ARBA00010918"/>
    </source>
</evidence>
<sequence>MSQILNALRFRTIPNTVLVCLVYIAIFAAVFSTDRLHDIPRDQKGLNITEAYADLHQIAARPHHYNSHANDIVHEFILSRVREVESEYEHVKVIEDLESDAYSMDPRGYGIYFQGTNILIKIDGTDDEAGAVLFSAHYDCVSTAPGATDDGMGVATLIQLVEYFAAHRPRRTAVFNINNGEEDWLNGAVAFLRHPWSNLTDTFLNLEGASSGGRPLLFRVTSTAPILSFAHGHVPHPHANVLSADAFSRGTVRSGTDYSVYTEQGGMEGLDLAFYRGRSKYHTKYDSIPYTEGQEKALWAMMEAARGSGIALLSEDRTHSRSAVSPVYFDLFGNVLIVFPKSALFTFNIVLLIVAPLATGLLIFCERSMRVRHATDLWTLQNIWTHAQFWVAMVATLALEVALVAGYLGLNPLIIYSEPYMVMLTCMALAYLSWLIVLVAPRTLLKMDTDLELQKEAILLHMYIFTWFLLVGATVALDQAGIGALYFVSAWNTVTFLAWSVGAIQELVTLRMQRGYDPIEEHDEVSDQAPGTNEPNEATPLIRRERIIYVGADHEPASLWWILQLALAVPLPVVLVAHIALLVLGALPQTLADGNSALFVYAAVAILSTVIITPLAPFSLNIHRSVTYVVALTFVVCTAYAWVAFPFSEMAPLKVYFQQRIYIDSTGSIYNATTILAGHPRYVRSQVLPALPSATDTSAIDCSDYPAVPGAVLCSWTSDLFPTPSFDGTTWFNYSVERTSPSSVRFNISGENTRNCRIYIGNHDIDHFAVEGGEGNTAKAEGVRELRLWSRTWPLNFTVDVSHDAAKDGLLSGQIACQWVEYESASTGVSTGGKIPAIEEALAFLPKWSVLTKASDGLVEVLLDFSV</sequence>
<keyword evidence="11 16" id="KW-1133">Transmembrane helix</keyword>
<keyword evidence="9 15" id="KW-0378">Hydrolase</keyword>
<evidence type="ECO:0000256" key="1">
    <source>
        <dbReference type="ARBA" id="ARBA00001947"/>
    </source>
</evidence>
<dbReference type="GO" id="GO:0008235">
    <property type="term" value="F:metalloexopeptidase activity"/>
    <property type="evidence" value="ECO:0007669"/>
    <property type="project" value="InterPro"/>
</dbReference>
<dbReference type="InterPro" id="IPR007484">
    <property type="entry name" value="Peptidase_M28"/>
</dbReference>
<dbReference type="Gene3D" id="3.40.630.10">
    <property type="entry name" value="Zn peptidases"/>
    <property type="match status" value="1"/>
</dbReference>
<dbReference type="PANTHER" id="PTHR12147">
    <property type="entry name" value="METALLOPEPTIDASE M28 FAMILY MEMBER"/>
    <property type="match status" value="1"/>
</dbReference>
<accession>A0A0D7A880</accession>
<feature type="transmembrane region" description="Helical" evidence="16">
    <location>
        <begin position="420"/>
        <end position="445"/>
    </location>
</feature>
<evidence type="ECO:0000256" key="5">
    <source>
        <dbReference type="ARBA" id="ARBA00022554"/>
    </source>
</evidence>
<keyword evidence="10 15" id="KW-0862">Zinc</keyword>
<feature type="transmembrane region" description="Helical" evidence="16">
    <location>
        <begin position="344"/>
        <end position="365"/>
    </location>
</feature>
<keyword evidence="5" id="KW-0926">Vacuole</keyword>
<dbReference type="GO" id="GO:0005774">
    <property type="term" value="C:vacuolar membrane"/>
    <property type="evidence" value="ECO:0007669"/>
    <property type="project" value="UniProtKB-SubCell"/>
</dbReference>
<reference evidence="20 21" key="1">
    <citation type="journal article" date="2015" name="Fungal Genet. Biol.">
        <title>Evolution of novel wood decay mechanisms in Agaricales revealed by the genome sequences of Fistulina hepatica and Cylindrobasidium torrendii.</title>
        <authorList>
            <person name="Floudas D."/>
            <person name="Held B.W."/>
            <person name="Riley R."/>
            <person name="Nagy L.G."/>
            <person name="Koehler G."/>
            <person name="Ransdell A.S."/>
            <person name="Younus H."/>
            <person name="Chow J."/>
            <person name="Chiniquy J."/>
            <person name="Lipzen A."/>
            <person name="Tritt A."/>
            <person name="Sun H."/>
            <person name="Haridas S."/>
            <person name="LaButti K."/>
            <person name="Ohm R.A."/>
            <person name="Kues U."/>
            <person name="Blanchette R.A."/>
            <person name="Grigoriev I.V."/>
            <person name="Minto R.E."/>
            <person name="Hibbett D.S."/>
        </authorList>
    </citation>
    <scope>NUCLEOTIDE SEQUENCE [LARGE SCALE GENOMIC DNA]</scope>
    <source>
        <strain evidence="20 21">ATCC 64428</strain>
    </source>
</reference>
<keyword evidence="13 16" id="KW-0472">Membrane</keyword>
<keyword evidence="21" id="KW-1185">Reference proteome</keyword>
<dbReference type="GO" id="GO:0046872">
    <property type="term" value="F:metal ion binding"/>
    <property type="evidence" value="ECO:0007669"/>
    <property type="project" value="UniProtKB-KW"/>
</dbReference>
<organism evidence="20 21">
    <name type="scientific">Fistulina hepatica ATCC 64428</name>
    <dbReference type="NCBI Taxonomy" id="1128425"/>
    <lineage>
        <taxon>Eukaryota</taxon>
        <taxon>Fungi</taxon>
        <taxon>Dikarya</taxon>
        <taxon>Basidiomycota</taxon>
        <taxon>Agaricomycotina</taxon>
        <taxon>Agaricomycetes</taxon>
        <taxon>Agaricomycetidae</taxon>
        <taxon>Agaricales</taxon>
        <taxon>Fistulinaceae</taxon>
        <taxon>Fistulina</taxon>
    </lineage>
</organism>
<comment type="similarity">
    <text evidence="4 15">Belongs to the peptidase M28 family.</text>
</comment>
<dbReference type="AlphaFoldDB" id="A0A0D7A880"/>
<dbReference type="OrthoDB" id="76293at2759"/>
<feature type="transmembrane region" description="Helical" evidence="16">
    <location>
        <begin position="12"/>
        <end position="31"/>
    </location>
</feature>
<feature type="transmembrane region" description="Helical" evidence="16">
    <location>
        <begin position="457"/>
        <end position="477"/>
    </location>
</feature>
<dbReference type="GO" id="GO:0006508">
    <property type="term" value="P:proteolysis"/>
    <property type="evidence" value="ECO:0007669"/>
    <property type="project" value="UniProtKB-KW"/>
</dbReference>
<dbReference type="SUPFAM" id="SSF53187">
    <property type="entry name" value="Zn-dependent exopeptidases"/>
    <property type="match status" value="1"/>
</dbReference>
<evidence type="ECO:0000259" key="17">
    <source>
        <dbReference type="Pfam" id="PF04389"/>
    </source>
</evidence>
<dbReference type="InterPro" id="IPR053976">
    <property type="entry name" value="PFF1_TM"/>
</dbReference>
<dbReference type="InterPro" id="IPR053975">
    <property type="entry name" value="PFF1_C"/>
</dbReference>
<comment type="function">
    <text evidence="2">May be involved in vacuolar sorting and osmoregulation.</text>
</comment>
<evidence type="ECO:0000256" key="7">
    <source>
        <dbReference type="ARBA" id="ARBA00022692"/>
    </source>
</evidence>
<name>A0A0D7A880_9AGAR</name>
<dbReference type="EMBL" id="KN882043">
    <property type="protein sequence ID" value="KIY46136.1"/>
    <property type="molecule type" value="Genomic_DNA"/>
</dbReference>
<evidence type="ECO:0000256" key="2">
    <source>
        <dbReference type="ARBA" id="ARBA00003273"/>
    </source>
</evidence>
<dbReference type="Pfam" id="PF22250">
    <property type="entry name" value="PFF1_C"/>
    <property type="match status" value="1"/>
</dbReference>
<evidence type="ECO:0000256" key="8">
    <source>
        <dbReference type="ARBA" id="ARBA00022723"/>
    </source>
</evidence>
<dbReference type="InterPro" id="IPR045175">
    <property type="entry name" value="M28_fam"/>
</dbReference>
<dbReference type="Proteomes" id="UP000054144">
    <property type="component" value="Unassembled WGS sequence"/>
</dbReference>
<evidence type="ECO:0000259" key="19">
    <source>
        <dbReference type="Pfam" id="PF22251"/>
    </source>
</evidence>
<feature type="transmembrane region" description="Helical" evidence="16">
    <location>
        <begin position="386"/>
        <end position="408"/>
    </location>
</feature>
<evidence type="ECO:0000256" key="12">
    <source>
        <dbReference type="ARBA" id="ARBA00023049"/>
    </source>
</evidence>
<keyword evidence="12" id="KW-0482">Metalloprotease</keyword>
<evidence type="ECO:0000256" key="14">
    <source>
        <dbReference type="ARBA" id="ARBA00023180"/>
    </source>
</evidence>
<evidence type="ECO:0000313" key="21">
    <source>
        <dbReference type="Proteomes" id="UP000054144"/>
    </source>
</evidence>
<evidence type="ECO:0000256" key="3">
    <source>
        <dbReference type="ARBA" id="ARBA00004128"/>
    </source>
</evidence>
<keyword evidence="14" id="KW-0325">Glycoprotein</keyword>
<comment type="subcellular location">
    <subcellularLocation>
        <location evidence="3">Vacuole membrane</location>
        <topology evidence="3">Multi-pass membrane protein</topology>
    </subcellularLocation>
</comment>
<evidence type="ECO:0000256" key="16">
    <source>
        <dbReference type="SAM" id="Phobius"/>
    </source>
</evidence>
<keyword evidence="8 15" id="KW-0479">Metal-binding</keyword>
<feature type="domain" description="Peptidase M28" evidence="17">
    <location>
        <begin position="117"/>
        <end position="293"/>
    </location>
</feature>